<evidence type="ECO:0000256" key="2">
    <source>
        <dbReference type="SAM" id="Phobius"/>
    </source>
</evidence>
<dbReference type="Gramene" id="PGSC0003DMT400091258">
    <property type="protein sequence ID" value="PGSC0003DMT400091258"/>
    <property type="gene ID" value="PGSC0003DMG400040829"/>
</dbReference>
<evidence type="ECO:0000313" key="3">
    <source>
        <dbReference type="EnsemblPlants" id="PGSC0003DMT400091258"/>
    </source>
</evidence>
<dbReference type="EnsemblPlants" id="PGSC0003DMT400091258">
    <property type="protein sequence ID" value="PGSC0003DMT400091258"/>
    <property type="gene ID" value="PGSC0003DMG400040829"/>
</dbReference>
<reference evidence="4" key="1">
    <citation type="journal article" date="2011" name="Nature">
        <title>Genome sequence and analysis of the tuber crop potato.</title>
        <authorList>
            <consortium name="The Potato Genome Sequencing Consortium"/>
        </authorList>
    </citation>
    <scope>NUCLEOTIDE SEQUENCE [LARGE SCALE GENOMIC DNA]</scope>
    <source>
        <strain evidence="4">cv. DM1-3 516 R44</strain>
    </source>
</reference>
<evidence type="ECO:0000256" key="1">
    <source>
        <dbReference type="SAM" id="MobiDB-lite"/>
    </source>
</evidence>
<keyword evidence="2" id="KW-1133">Transmembrane helix</keyword>
<proteinExistence type="predicted"/>
<dbReference type="AlphaFoldDB" id="M1DM72"/>
<feature type="compositionally biased region" description="Basic residues" evidence="1">
    <location>
        <begin position="36"/>
        <end position="45"/>
    </location>
</feature>
<feature type="compositionally biased region" description="Basic and acidic residues" evidence="1">
    <location>
        <begin position="73"/>
        <end position="91"/>
    </location>
</feature>
<organism evidence="3 4">
    <name type="scientific">Solanum tuberosum</name>
    <name type="common">Potato</name>
    <dbReference type="NCBI Taxonomy" id="4113"/>
    <lineage>
        <taxon>Eukaryota</taxon>
        <taxon>Viridiplantae</taxon>
        <taxon>Streptophyta</taxon>
        <taxon>Embryophyta</taxon>
        <taxon>Tracheophyta</taxon>
        <taxon>Spermatophyta</taxon>
        <taxon>Magnoliopsida</taxon>
        <taxon>eudicotyledons</taxon>
        <taxon>Gunneridae</taxon>
        <taxon>Pentapetalae</taxon>
        <taxon>asterids</taxon>
        <taxon>lamiids</taxon>
        <taxon>Solanales</taxon>
        <taxon>Solanaceae</taxon>
        <taxon>Solanoideae</taxon>
        <taxon>Solaneae</taxon>
        <taxon>Solanum</taxon>
    </lineage>
</organism>
<keyword evidence="2" id="KW-0812">Transmembrane</keyword>
<dbReference type="PaxDb" id="4113-PGSC0003DMT400091258"/>
<dbReference type="HOGENOM" id="CLU_1838718_0_0_1"/>
<feature type="region of interest" description="Disordered" evidence="1">
    <location>
        <begin position="65"/>
        <end position="91"/>
    </location>
</feature>
<evidence type="ECO:0000313" key="4">
    <source>
        <dbReference type="Proteomes" id="UP000011115"/>
    </source>
</evidence>
<sequence length="140" mass="16538">MKRLSSFRQDPSAKNNEHNTWNLRAQLEKKNEDRRMKGKQKKGKRAQITRYLLLRNQRAGLVQGGDVLGDEMESNKREGESGEGTKRSEEDPFRKPYYEIDIYMSVSRLGWALLLFVVCYFDFFFFQYWASEGWALPVEV</sequence>
<dbReference type="InParanoid" id="M1DM72"/>
<dbReference type="Proteomes" id="UP000011115">
    <property type="component" value="Unassembled WGS sequence"/>
</dbReference>
<reference evidence="3" key="2">
    <citation type="submission" date="2015-06" db="UniProtKB">
        <authorList>
            <consortium name="EnsemblPlants"/>
        </authorList>
    </citation>
    <scope>IDENTIFICATION</scope>
    <source>
        <strain evidence="3">DM1-3 516 R44</strain>
    </source>
</reference>
<protein>
    <submittedName>
        <fullName evidence="3">Uncharacterized protein</fullName>
    </submittedName>
</protein>
<feature type="compositionally biased region" description="Polar residues" evidence="1">
    <location>
        <begin position="1"/>
        <end position="23"/>
    </location>
</feature>
<keyword evidence="2" id="KW-0472">Membrane</keyword>
<feature type="region of interest" description="Disordered" evidence="1">
    <location>
        <begin position="1"/>
        <end position="45"/>
    </location>
</feature>
<feature type="compositionally biased region" description="Basic and acidic residues" evidence="1">
    <location>
        <begin position="26"/>
        <end position="35"/>
    </location>
</feature>
<keyword evidence="4" id="KW-1185">Reference proteome</keyword>
<name>M1DM72_SOLTU</name>
<feature type="transmembrane region" description="Helical" evidence="2">
    <location>
        <begin position="109"/>
        <end position="130"/>
    </location>
</feature>
<accession>M1DM72</accession>